<name>A0A803N341_CHEQI</name>
<keyword evidence="3" id="KW-1185">Reference proteome</keyword>
<feature type="region of interest" description="Disordered" evidence="1">
    <location>
        <begin position="230"/>
        <end position="250"/>
    </location>
</feature>
<protein>
    <submittedName>
        <fullName evidence="2">Uncharacterized protein</fullName>
    </submittedName>
</protein>
<reference evidence="2" key="2">
    <citation type="submission" date="2021-03" db="UniProtKB">
        <authorList>
            <consortium name="EnsemblPlants"/>
        </authorList>
    </citation>
    <scope>IDENTIFICATION</scope>
</reference>
<organism evidence="2 3">
    <name type="scientific">Chenopodium quinoa</name>
    <name type="common">Quinoa</name>
    <dbReference type="NCBI Taxonomy" id="63459"/>
    <lineage>
        <taxon>Eukaryota</taxon>
        <taxon>Viridiplantae</taxon>
        <taxon>Streptophyta</taxon>
        <taxon>Embryophyta</taxon>
        <taxon>Tracheophyta</taxon>
        <taxon>Spermatophyta</taxon>
        <taxon>Magnoliopsida</taxon>
        <taxon>eudicotyledons</taxon>
        <taxon>Gunneridae</taxon>
        <taxon>Pentapetalae</taxon>
        <taxon>Caryophyllales</taxon>
        <taxon>Chenopodiaceae</taxon>
        <taxon>Chenopodioideae</taxon>
        <taxon>Atripliceae</taxon>
        <taxon>Chenopodium</taxon>
    </lineage>
</organism>
<evidence type="ECO:0000313" key="2">
    <source>
        <dbReference type="EnsemblPlants" id="AUR62039643-RA:cds"/>
    </source>
</evidence>
<evidence type="ECO:0000313" key="3">
    <source>
        <dbReference type="Proteomes" id="UP000596660"/>
    </source>
</evidence>
<reference evidence="2" key="1">
    <citation type="journal article" date="2017" name="Nature">
        <title>The genome of Chenopodium quinoa.</title>
        <authorList>
            <person name="Jarvis D.E."/>
            <person name="Ho Y.S."/>
            <person name="Lightfoot D.J."/>
            <person name="Schmoeckel S.M."/>
            <person name="Li B."/>
            <person name="Borm T.J.A."/>
            <person name="Ohyanagi H."/>
            <person name="Mineta K."/>
            <person name="Michell C.T."/>
            <person name="Saber N."/>
            <person name="Kharbatia N.M."/>
            <person name="Rupper R.R."/>
            <person name="Sharp A.R."/>
            <person name="Dally N."/>
            <person name="Boughton B.A."/>
            <person name="Woo Y.H."/>
            <person name="Gao G."/>
            <person name="Schijlen E.G.W.M."/>
            <person name="Guo X."/>
            <person name="Momin A.A."/>
            <person name="Negrao S."/>
            <person name="Al-Babili S."/>
            <person name="Gehring C."/>
            <person name="Roessner U."/>
            <person name="Jung C."/>
            <person name="Murphy K."/>
            <person name="Arold S.T."/>
            <person name="Gojobori T."/>
            <person name="van der Linden C.G."/>
            <person name="van Loo E.N."/>
            <person name="Jellen E.N."/>
            <person name="Maughan P.J."/>
            <person name="Tester M."/>
        </authorList>
    </citation>
    <scope>NUCLEOTIDE SEQUENCE [LARGE SCALE GENOMIC DNA]</scope>
    <source>
        <strain evidence="2">cv. PI 614886</strain>
    </source>
</reference>
<dbReference type="PANTHER" id="PTHR34835">
    <property type="entry name" value="OS07G0283600 PROTEIN-RELATED"/>
    <property type="match status" value="1"/>
</dbReference>
<accession>A0A803N341</accession>
<sequence>MVKKRISKKSSDDAEGLHLPKLESQMIDLVDGGDEFKRCFVLHAMCNFLAPTTNRTVSLKLLKAVEEVDEIKTFDWCSYVLKKLKKVVDKYNIDETVQNGPLDTSTYLVSQPDIRKTIVKQPRTLGYDQGASTSDTTSRFVEFELPEGVMTNDEIKEISTYSNGFKTLSDMVSSGRTVSLSSDDDVAVSQTQQLLFDPHYLKLLDGLIDECIKMKYVPEMFRGFYEPGQGYKEDEPGQGFNKDITMDDENGNEKGVNEDVPINNDNKAVDEGVISAGPSGIIPGPTGNVPAGHTEIITSPTENVAASTEIVPARIIRADKSVCLLDCGENLVTFGMNFLIPREDMMSLATPLRIRWYVIDWYSLYLNEKACFESSGPRRLFFGVRKSFALVYVYDNTGKGDISSDVKDLHDIWEG</sequence>
<dbReference type="Proteomes" id="UP000596660">
    <property type="component" value="Unplaced"/>
</dbReference>
<dbReference type="EnsemblPlants" id="AUR62039643-RA">
    <property type="protein sequence ID" value="AUR62039643-RA:cds"/>
    <property type="gene ID" value="AUR62039643"/>
</dbReference>
<proteinExistence type="predicted"/>
<dbReference type="PANTHER" id="PTHR34835:SF34">
    <property type="entry name" value="OS08G0555500 PROTEIN"/>
    <property type="match status" value="1"/>
</dbReference>
<evidence type="ECO:0000256" key="1">
    <source>
        <dbReference type="SAM" id="MobiDB-lite"/>
    </source>
</evidence>
<dbReference type="AlphaFoldDB" id="A0A803N341"/>
<dbReference type="Gramene" id="AUR62039643-RA">
    <property type="protein sequence ID" value="AUR62039643-RA:cds"/>
    <property type="gene ID" value="AUR62039643"/>
</dbReference>